<dbReference type="Pfam" id="PF15113">
    <property type="entry name" value="TMEM117"/>
    <property type="match status" value="3"/>
</dbReference>
<feature type="transmembrane region" description="Helical" evidence="2">
    <location>
        <begin position="435"/>
        <end position="459"/>
    </location>
</feature>
<feature type="transmembrane region" description="Helical" evidence="2">
    <location>
        <begin position="200"/>
        <end position="219"/>
    </location>
</feature>
<feature type="transmembrane region" description="Helical" evidence="2">
    <location>
        <begin position="153"/>
        <end position="179"/>
    </location>
</feature>
<sequence>MSNKVLPSQLSALTSRELRELQKLHEVGKKYWPAGDKRRYEEEATRPEPRRSRYLFRHPYSRLATAYLVVFFNFLIFAEDPVSHSYRECVIDVIGDLYTFVFIRWPGGSFSLMKFGCWMFAILLGMAVGKWIIHGWLFCKKLKLKMFTEDGQGSWMVMFLTSLFSLFIFSFAYNGFLMLEGKYMDKMHASHRMGMQNQTFMKAAAIATWLGDFMTAWMVTDMMLQGVQYTHWAPALRRFWKQGLNRVYAFWFVFVAMTIVVSTAISTDYVNWDKLNRDFVASNELSRAFLASFILVMDLMIVMQDWDFPHFSGSLDVKLPGVNSDAFDVQIPCFGGKPLDIYITGKWFNYGIIFIVMILDLNMWKNQIFYEPFAYGQYTDPEGYIYTVADQQFLRWGNRSLMTHEYRWNHINPKTNRTYGFEDVRMNSKYKGYSLILKGIAFFPSIFAFCVFGYLVWLFGLEENPDEVLVRRYRRDIRRQRHLKRIKRKKKLEDKIEEQDVMGWPGPLTAREQQSRGNSPVARDRKEEVIDMSLFDADEAGNDNKEDTNQSAETTPKVDKNFTYYFRHPYFRLLTSYLVVFCNFLIFAEDPVSHSYTDCVIDIIGNMYGFVFSRYPPDARYVVLKIFMFSLAAVMGMLVGKFFVHRFLLCRVLKLRMFSEEGQGSWMVMFLTVLMFLFLMSFIYSEFLLLGGEHLAPYVTSHNLGIQNRTFMKMAAMGTWLGDFFTAWMVTDMMLQERKAIRSSDTVTEFLVIGHGTPMGEDQYPQWSPDLRKFWRRGRNRVYAFWLISFAMSIVVATAISTDYVNWDEISRDFMPTNEVSRAYLASFILVMDLFSVMQDWDFPYFDGSMDIKLPGLNTGNIQFHVPGGDIHITGKWFNYGIIFIVMILDLNMWKNQIFYEPFVYGQYTDNEHYIYTVSDREFLAHATKETLSYHWRWTNLNPISNRTYGLEDHKMNSRYYGVPLSVKGTAFIPSLLSFTLFGILVKFFSKGGPPTKVTPVQGKESRAETDGARSSKNGETSTVGNISRISLSRQSLSSNKNEFLTNKTKHFDSFLSVDSSRAGAQSQCDNVDRDFGSSRDVLENARDVLPRSRDNLQNSRVNLNSSRESISQGIEGSEQPITSRPAAWSTETPIIVLNPKKRIVMESCVSEKANELSQDSNGDQYNDTMVQELVQELSSLNFDEGERQNKDDEPPKENTGISVIDDKIRPLSFGDLFRQDTVTSAGSRSQLSIATAAGDEEDDRSEDKPVTPSRDNFLESKKKT</sequence>
<proteinExistence type="predicted"/>
<feature type="transmembrane region" description="Helical" evidence="2">
    <location>
        <begin position="288"/>
        <end position="306"/>
    </location>
</feature>
<dbReference type="PANTHER" id="PTHR31226:SF1">
    <property type="entry name" value="TRANSMEMBRANE PROTEIN 117"/>
    <property type="match status" value="1"/>
</dbReference>
<dbReference type="InterPro" id="IPR036259">
    <property type="entry name" value="MFS_trans_sf"/>
</dbReference>
<dbReference type="GO" id="GO:0070059">
    <property type="term" value="P:intrinsic apoptotic signaling pathway in response to endoplasmic reticulum stress"/>
    <property type="evidence" value="ECO:0007669"/>
    <property type="project" value="TreeGrafter"/>
</dbReference>
<feature type="transmembrane region" description="Helical" evidence="2">
    <location>
        <begin position="248"/>
        <end position="267"/>
    </location>
</feature>
<protein>
    <submittedName>
        <fullName evidence="3">Transmembrane protein 117</fullName>
    </submittedName>
</protein>
<feature type="transmembrane region" description="Helical" evidence="2">
    <location>
        <begin position="971"/>
        <end position="989"/>
    </location>
</feature>
<gene>
    <name evidence="3" type="ORF">P5673_004225</name>
</gene>
<evidence type="ECO:0000313" key="4">
    <source>
        <dbReference type="Proteomes" id="UP001249851"/>
    </source>
</evidence>
<feature type="transmembrane region" description="Helical" evidence="2">
    <location>
        <begin position="347"/>
        <end position="364"/>
    </location>
</feature>
<dbReference type="PANTHER" id="PTHR31226">
    <property type="entry name" value="TRANSMEMBRANE PROTEIN 117"/>
    <property type="match status" value="1"/>
</dbReference>
<comment type="caution">
    <text evidence="3">The sequence shown here is derived from an EMBL/GenBank/DDBJ whole genome shotgun (WGS) entry which is preliminary data.</text>
</comment>
<keyword evidence="2" id="KW-0472">Membrane</keyword>
<feature type="transmembrane region" description="Helical" evidence="2">
    <location>
        <begin position="621"/>
        <end position="644"/>
    </location>
</feature>
<feature type="transmembrane region" description="Helical" evidence="2">
    <location>
        <begin position="710"/>
        <end position="730"/>
    </location>
</feature>
<feature type="region of interest" description="Disordered" evidence="1">
    <location>
        <begin position="1185"/>
        <end position="1205"/>
    </location>
</feature>
<dbReference type="Proteomes" id="UP001249851">
    <property type="component" value="Unassembled WGS sequence"/>
</dbReference>
<keyword evidence="2 3" id="KW-0812">Transmembrane</keyword>
<feature type="transmembrane region" description="Helical" evidence="2">
    <location>
        <begin position="782"/>
        <end position="801"/>
    </location>
</feature>
<keyword evidence="2" id="KW-1133">Transmembrane helix</keyword>
<feature type="region of interest" description="Disordered" evidence="1">
    <location>
        <begin position="1094"/>
        <end position="1124"/>
    </location>
</feature>
<reference evidence="3" key="1">
    <citation type="journal article" date="2023" name="G3 (Bethesda)">
        <title>Whole genome assembly and annotation of the endangered Caribbean coral Acropora cervicornis.</title>
        <authorList>
            <person name="Selwyn J.D."/>
            <person name="Vollmer S.V."/>
        </authorList>
    </citation>
    <scope>NUCLEOTIDE SEQUENCE</scope>
    <source>
        <strain evidence="3">K2</strain>
    </source>
</reference>
<feature type="compositionally biased region" description="Basic and acidic residues" evidence="1">
    <location>
        <begin position="1185"/>
        <end position="1197"/>
    </location>
</feature>
<dbReference type="EMBL" id="JARQWQ010000007">
    <property type="protein sequence ID" value="KAK2570557.1"/>
    <property type="molecule type" value="Genomic_DNA"/>
</dbReference>
<feature type="compositionally biased region" description="Basic and acidic residues" evidence="1">
    <location>
        <begin position="1004"/>
        <end position="1014"/>
    </location>
</feature>
<evidence type="ECO:0000256" key="1">
    <source>
        <dbReference type="SAM" id="MobiDB-lite"/>
    </source>
</evidence>
<feature type="region of interest" description="Disordered" evidence="1">
    <location>
        <begin position="1223"/>
        <end position="1265"/>
    </location>
</feature>
<keyword evidence="4" id="KW-1185">Reference proteome</keyword>
<dbReference type="InterPro" id="IPR029370">
    <property type="entry name" value="TMEM117"/>
</dbReference>
<feature type="transmembrane region" description="Helical" evidence="2">
    <location>
        <begin position="570"/>
        <end position="588"/>
    </location>
</feature>
<feature type="transmembrane region" description="Helical" evidence="2">
    <location>
        <begin position="877"/>
        <end position="894"/>
    </location>
</feature>
<accession>A0AAD9VE05</accession>
<feature type="compositionally biased region" description="Polar residues" evidence="1">
    <location>
        <begin position="1223"/>
        <end position="1234"/>
    </location>
</feature>
<reference evidence="3" key="2">
    <citation type="journal article" date="2023" name="Science">
        <title>Genomic signatures of disease resistance in endangered staghorn corals.</title>
        <authorList>
            <person name="Vollmer S.V."/>
            <person name="Selwyn J.D."/>
            <person name="Despard B.A."/>
            <person name="Roesel C.L."/>
        </authorList>
    </citation>
    <scope>NUCLEOTIDE SEQUENCE</scope>
    <source>
        <strain evidence="3">K2</strain>
    </source>
</reference>
<feature type="compositionally biased region" description="Polar residues" evidence="1">
    <location>
        <begin position="1096"/>
        <end position="1123"/>
    </location>
</feature>
<evidence type="ECO:0000313" key="3">
    <source>
        <dbReference type="EMBL" id="KAK2570557.1"/>
    </source>
</evidence>
<feature type="transmembrane region" description="Helical" evidence="2">
    <location>
        <begin position="60"/>
        <end position="78"/>
    </location>
</feature>
<dbReference type="AlphaFoldDB" id="A0AAD9VE05"/>
<name>A0AAD9VE05_ACRCE</name>
<feature type="transmembrane region" description="Helical" evidence="2">
    <location>
        <begin position="665"/>
        <end position="690"/>
    </location>
</feature>
<feature type="region of interest" description="Disordered" evidence="1">
    <location>
        <begin position="996"/>
        <end position="1023"/>
    </location>
</feature>
<organism evidence="3 4">
    <name type="scientific">Acropora cervicornis</name>
    <name type="common">Staghorn coral</name>
    <dbReference type="NCBI Taxonomy" id="6130"/>
    <lineage>
        <taxon>Eukaryota</taxon>
        <taxon>Metazoa</taxon>
        <taxon>Cnidaria</taxon>
        <taxon>Anthozoa</taxon>
        <taxon>Hexacorallia</taxon>
        <taxon>Scleractinia</taxon>
        <taxon>Astrocoeniina</taxon>
        <taxon>Acroporidae</taxon>
        <taxon>Acropora</taxon>
    </lineage>
</organism>
<evidence type="ECO:0000256" key="2">
    <source>
        <dbReference type="SAM" id="Phobius"/>
    </source>
</evidence>
<dbReference type="SUPFAM" id="SSF103473">
    <property type="entry name" value="MFS general substrate transporter"/>
    <property type="match status" value="1"/>
</dbReference>
<feature type="transmembrane region" description="Helical" evidence="2">
    <location>
        <begin position="115"/>
        <end position="133"/>
    </location>
</feature>